<reference evidence="8" key="1">
    <citation type="submission" date="2021-12" db="EMBL/GenBank/DDBJ databases">
        <authorList>
            <person name="King R."/>
        </authorList>
    </citation>
    <scope>NUCLEOTIDE SEQUENCE</scope>
</reference>
<evidence type="ECO:0000313" key="9">
    <source>
        <dbReference type="Proteomes" id="UP001152759"/>
    </source>
</evidence>
<gene>
    <name evidence="8" type="ORF">BEMITA_LOCUS13878</name>
</gene>
<dbReference type="PANTHER" id="PTHR23403">
    <property type="entry name" value="TREHALASE"/>
    <property type="match status" value="1"/>
</dbReference>
<dbReference type="AlphaFoldDB" id="A0A9P0AJ53"/>
<keyword evidence="9" id="KW-1185">Reference proteome</keyword>
<accession>A0A9P0AJ53</accession>
<evidence type="ECO:0000256" key="6">
    <source>
        <dbReference type="ARBA" id="ARBA00023295"/>
    </source>
</evidence>
<evidence type="ECO:0000256" key="3">
    <source>
        <dbReference type="ARBA" id="ARBA00012757"/>
    </source>
</evidence>
<dbReference type="PRINTS" id="PR00744">
    <property type="entry name" value="GLHYDRLASE37"/>
</dbReference>
<name>A0A9P0AJ53_BEMTA</name>
<evidence type="ECO:0000256" key="5">
    <source>
        <dbReference type="ARBA" id="ARBA00022801"/>
    </source>
</evidence>
<dbReference type="Gene3D" id="1.50.10.10">
    <property type="match status" value="1"/>
</dbReference>
<protein>
    <recommendedName>
        <fullName evidence="4 7">Trehalase</fullName>
        <ecNumber evidence="3 7">3.2.1.28</ecNumber>
    </recommendedName>
    <alternativeName>
        <fullName evidence="7">Alpha-trehalose glucohydrolase</fullName>
    </alternativeName>
</protein>
<proteinExistence type="inferred from homology"/>
<evidence type="ECO:0000256" key="7">
    <source>
        <dbReference type="RuleBase" id="RU361180"/>
    </source>
</evidence>
<dbReference type="InterPro" id="IPR018232">
    <property type="entry name" value="Glyco_hydro_37_CS"/>
</dbReference>
<dbReference type="Proteomes" id="UP001152759">
    <property type="component" value="Chromosome 9"/>
</dbReference>
<keyword evidence="6 7" id="KW-0326">Glycosidase</keyword>
<evidence type="ECO:0000256" key="2">
    <source>
        <dbReference type="ARBA" id="ARBA00005615"/>
    </source>
</evidence>
<evidence type="ECO:0000256" key="4">
    <source>
        <dbReference type="ARBA" id="ARBA00019905"/>
    </source>
</evidence>
<evidence type="ECO:0000313" key="8">
    <source>
        <dbReference type="EMBL" id="CAH0395731.1"/>
    </source>
</evidence>
<keyword evidence="5 7" id="KW-0378">Hydrolase</keyword>
<dbReference type="PROSITE" id="PS00927">
    <property type="entry name" value="TREHALASE_1"/>
    <property type="match status" value="1"/>
</dbReference>
<organism evidence="8 9">
    <name type="scientific">Bemisia tabaci</name>
    <name type="common">Sweetpotato whitefly</name>
    <name type="synonym">Aleurodes tabaci</name>
    <dbReference type="NCBI Taxonomy" id="7038"/>
    <lineage>
        <taxon>Eukaryota</taxon>
        <taxon>Metazoa</taxon>
        <taxon>Ecdysozoa</taxon>
        <taxon>Arthropoda</taxon>
        <taxon>Hexapoda</taxon>
        <taxon>Insecta</taxon>
        <taxon>Pterygota</taxon>
        <taxon>Neoptera</taxon>
        <taxon>Paraneoptera</taxon>
        <taxon>Hemiptera</taxon>
        <taxon>Sternorrhyncha</taxon>
        <taxon>Aleyrodoidea</taxon>
        <taxon>Aleyrodidae</taxon>
        <taxon>Aleyrodinae</taxon>
        <taxon>Bemisia</taxon>
    </lineage>
</organism>
<dbReference type="InterPro" id="IPR012341">
    <property type="entry name" value="6hp_glycosidase-like_sf"/>
</dbReference>
<comment type="catalytic activity">
    <reaction evidence="1 7">
        <text>alpha,alpha-trehalose + H2O = alpha-D-glucose + beta-D-glucose</text>
        <dbReference type="Rhea" id="RHEA:32675"/>
        <dbReference type="ChEBI" id="CHEBI:15377"/>
        <dbReference type="ChEBI" id="CHEBI:15903"/>
        <dbReference type="ChEBI" id="CHEBI:16551"/>
        <dbReference type="ChEBI" id="CHEBI:17925"/>
        <dbReference type="EC" id="3.2.1.28"/>
    </reaction>
</comment>
<evidence type="ECO:0000256" key="1">
    <source>
        <dbReference type="ARBA" id="ARBA00001576"/>
    </source>
</evidence>
<dbReference type="GO" id="GO:0004555">
    <property type="term" value="F:alpha,alpha-trehalase activity"/>
    <property type="evidence" value="ECO:0007669"/>
    <property type="project" value="UniProtKB-EC"/>
</dbReference>
<dbReference type="InterPro" id="IPR008928">
    <property type="entry name" value="6-hairpin_glycosidase_sf"/>
</dbReference>
<sequence length="560" mass="66371">MQLKDMYYTSYLPSCDSKVYCDSELLHDVQMARLYPDSKEFVDKKMKYNESYTLEKYEELKIQNDRKTPSKEQLQKFVYEHFEDGNELEVWVPPDFKEHISLEERIQDTEYKKFANGLNQIWKILARKVKVEVKEKSDQYSLLYTPNGFCIPGGRFRELYYWDTYWIVNGLILSDMVETARGVIENIVYLVNKYGIMPNGARVYYQRRSQPPFLILMFESYYKATRDSKFVEKHLKTLTSEFEWWQNNRKVKFVKDNKRYEMYRYFAPSNGPRPESYREDYELAESIDTEIERERWYGRMKSGAESGWDFSSRWFINKNGGYNGTLLDVNTPSLVVTDLNAVMHKNAVFLSEWWGKMGDKYRSKLYKEVADKQLASIEEVLWNEQRGCWFDYDLKSQKPRDQFYPSNFAPLWTGSYTKPKIQVATRIIEYVKQEEMITNELTARYHGQPCSKFESGQQWDQPNAWPPVQVFLIQGLDRTGVPQAQEVAYSFAQNWVHTNYLGYKKAGFMFEKYHIRLAGETGGGGEYEPQTGFGWTNGVVFEMLDRYSDSLTANYKFEVQ</sequence>
<dbReference type="PROSITE" id="PS00928">
    <property type="entry name" value="TREHALASE_2"/>
    <property type="match status" value="1"/>
</dbReference>
<dbReference type="EC" id="3.2.1.28" evidence="3 7"/>
<dbReference type="SUPFAM" id="SSF48208">
    <property type="entry name" value="Six-hairpin glycosidases"/>
    <property type="match status" value="1"/>
</dbReference>
<dbReference type="Pfam" id="PF01204">
    <property type="entry name" value="Trehalase"/>
    <property type="match status" value="1"/>
</dbReference>
<dbReference type="GO" id="GO:0005993">
    <property type="term" value="P:trehalose catabolic process"/>
    <property type="evidence" value="ECO:0007669"/>
    <property type="project" value="TreeGrafter"/>
</dbReference>
<dbReference type="PANTHER" id="PTHR23403:SF1">
    <property type="entry name" value="TREHALASE"/>
    <property type="match status" value="1"/>
</dbReference>
<dbReference type="EMBL" id="OU963870">
    <property type="protein sequence ID" value="CAH0395731.1"/>
    <property type="molecule type" value="Genomic_DNA"/>
</dbReference>
<dbReference type="InterPro" id="IPR001661">
    <property type="entry name" value="Glyco_hydro_37"/>
</dbReference>
<comment type="similarity">
    <text evidence="2 7">Belongs to the glycosyl hydrolase 37 family.</text>
</comment>